<accession>A0A0U5GCN9</accession>
<evidence type="ECO:0000313" key="3">
    <source>
        <dbReference type="Proteomes" id="UP000054771"/>
    </source>
</evidence>
<reference evidence="3" key="1">
    <citation type="journal article" date="2016" name="Genome Announc.">
        <title>Draft genome sequences of fungus Aspergillus calidoustus.</title>
        <authorList>
            <person name="Horn F."/>
            <person name="Linde J."/>
            <person name="Mattern D.J."/>
            <person name="Walther G."/>
            <person name="Guthke R."/>
            <person name="Scherlach K."/>
            <person name="Martin K."/>
            <person name="Brakhage A.A."/>
            <person name="Petzke L."/>
            <person name="Valiante V."/>
        </authorList>
    </citation>
    <scope>NUCLEOTIDE SEQUENCE [LARGE SCALE GENOMIC DNA]</scope>
    <source>
        <strain evidence="3">SF006504</strain>
    </source>
</reference>
<feature type="compositionally biased region" description="Basic and acidic residues" evidence="1">
    <location>
        <begin position="44"/>
        <end position="55"/>
    </location>
</feature>
<feature type="compositionally biased region" description="Basic and acidic residues" evidence="1">
    <location>
        <begin position="126"/>
        <end position="142"/>
    </location>
</feature>
<dbReference type="EMBL" id="CDMC01000014">
    <property type="protein sequence ID" value="CEL09526.1"/>
    <property type="molecule type" value="Genomic_DNA"/>
</dbReference>
<feature type="compositionally biased region" description="Polar residues" evidence="1">
    <location>
        <begin position="91"/>
        <end position="108"/>
    </location>
</feature>
<gene>
    <name evidence="2" type="ORF">ASPCAL12661</name>
</gene>
<evidence type="ECO:0000313" key="2">
    <source>
        <dbReference type="EMBL" id="CEL09526.1"/>
    </source>
</evidence>
<dbReference type="AlphaFoldDB" id="A0A0U5GCN9"/>
<keyword evidence="3" id="KW-1185">Reference proteome</keyword>
<dbReference type="OMA" id="THRITQP"/>
<feature type="compositionally biased region" description="Polar residues" evidence="1">
    <location>
        <begin position="1"/>
        <end position="11"/>
    </location>
</feature>
<proteinExistence type="predicted"/>
<name>A0A0U5GCN9_ASPCI</name>
<feature type="region of interest" description="Disordered" evidence="1">
    <location>
        <begin position="1"/>
        <end position="142"/>
    </location>
</feature>
<protein>
    <submittedName>
        <fullName evidence="2">Uncharacterized protein</fullName>
    </submittedName>
</protein>
<evidence type="ECO:0000256" key="1">
    <source>
        <dbReference type="SAM" id="MobiDB-lite"/>
    </source>
</evidence>
<dbReference type="OrthoDB" id="3913483at2759"/>
<dbReference type="Proteomes" id="UP000054771">
    <property type="component" value="Unassembled WGS sequence"/>
</dbReference>
<organism evidence="2 3">
    <name type="scientific">Aspergillus calidoustus</name>
    <dbReference type="NCBI Taxonomy" id="454130"/>
    <lineage>
        <taxon>Eukaryota</taxon>
        <taxon>Fungi</taxon>
        <taxon>Dikarya</taxon>
        <taxon>Ascomycota</taxon>
        <taxon>Pezizomycotina</taxon>
        <taxon>Eurotiomycetes</taxon>
        <taxon>Eurotiomycetidae</taxon>
        <taxon>Eurotiales</taxon>
        <taxon>Aspergillaceae</taxon>
        <taxon>Aspergillus</taxon>
        <taxon>Aspergillus subgen. Nidulantes</taxon>
    </lineage>
</organism>
<sequence length="142" mass="15222">MSESTFHTTIQDLRKPESHVSHAHGGKTPKDSNISAMKSIIDQNTDKQSEIDKAKANLPLPEEPPVASDWNSADQRAVNVGSGRLEGPVSGENNSALRGPATASSSARESGEETHRITQPTGDVGRQGHDHLRDLPKDALAR</sequence>